<dbReference type="AlphaFoldDB" id="A0A4P9W9J4"/>
<dbReference type="PANTHER" id="PTHR38110:SF1">
    <property type="entry name" value="THIOESTERASE DOMAIN-CONTAINING PROTEIN"/>
    <property type="match status" value="1"/>
</dbReference>
<gene>
    <name evidence="3" type="ORF">BDK51DRAFT_40138</name>
</gene>
<dbReference type="PANTHER" id="PTHR38110">
    <property type="entry name" value="CHROMOSOME 23, WHOLE GENOME SHOTGUN SEQUENCE"/>
    <property type="match status" value="1"/>
</dbReference>
<keyword evidence="4" id="KW-1185">Reference proteome</keyword>
<reference evidence="4" key="1">
    <citation type="journal article" date="2018" name="Nat. Microbiol.">
        <title>Leveraging single-cell genomics to expand the fungal tree of life.</title>
        <authorList>
            <person name="Ahrendt S.R."/>
            <person name="Quandt C.A."/>
            <person name="Ciobanu D."/>
            <person name="Clum A."/>
            <person name="Salamov A."/>
            <person name="Andreopoulos B."/>
            <person name="Cheng J.F."/>
            <person name="Woyke T."/>
            <person name="Pelin A."/>
            <person name="Henrissat B."/>
            <person name="Reynolds N.K."/>
            <person name="Benny G.L."/>
            <person name="Smith M.E."/>
            <person name="James T.Y."/>
            <person name="Grigoriev I.V."/>
        </authorList>
    </citation>
    <scope>NUCLEOTIDE SEQUENCE [LARGE SCALE GENOMIC DNA]</scope>
</reference>
<evidence type="ECO:0000313" key="3">
    <source>
        <dbReference type="EMBL" id="RKO89074.1"/>
    </source>
</evidence>
<dbReference type="EMBL" id="KZ996303">
    <property type="protein sequence ID" value="RKO89074.1"/>
    <property type="molecule type" value="Genomic_DNA"/>
</dbReference>
<dbReference type="Pfam" id="PF13622">
    <property type="entry name" value="4HBT_3"/>
    <property type="match status" value="1"/>
</dbReference>
<dbReference type="Gene3D" id="2.40.160.210">
    <property type="entry name" value="Acyl-CoA thioesterase, double hotdog domain"/>
    <property type="match status" value="1"/>
</dbReference>
<dbReference type="SUPFAM" id="SSF54637">
    <property type="entry name" value="Thioesterase/thiol ester dehydrase-isomerase"/>
    <property type="match status" value="1"/>
</dbReference>
<sequence length="371" mass="40159">MSSTYNKDIAVCPCDPSPSADASYSATISHSWRAHQRAFANYSCQVTRCALANSIAPYNGYLLAIAFNAILSLFEGLDNGTPWSLDVSYLKPGTPGPCRIDITILATTPTRTVARATITQPPSSSPTLYILATFIPSNPHISLALTSPSPASGPTIALISPASTEWSLPPRDQCSRVGARMEFKSEDGECVTRSLEYFAAPRGEQGLEARAWVGLPGRPCNDWRAVGIFLDVMLVFRKGWSTGASLPFDWWYPTAELHVVFNRPPDPTNTYLQVRHLVTAHLADGRHVVEGEVRDEEGVVVASVRSQTPSRCQLNPRRIAGVVAKQAASFDGARAGFNSAGFKWAFWAAPFKLDSDCEDGGGRALMLSPPV</sequence>
<feature type="domain" description="Acyl-CoA thioesterase-like C-terminal" evidence="2">
    <location>
        <begin position="198"/>
        <end position="305"/>
    </location>
</feature>
<dbReference type="InterPro" id="IPR052389">
    <property type="entry name" value="Sec_Metab_Biosynth-Assoc"/>
</dbReference>
<feature type="domain" description="Acyl-CoA thioesterase-like N-terminal HotDog" evidence="1">
    <location>
        <begin position="56"/>
        <end position="134"/>
    </location>
</feature>
<organism evidence="3 4">
    <name type="scientific">Blyttiomyces helicus</name>
    <dbReference type="NCBI Taxonomy" id="388810"/>
    <lineage>
        <taxon>Eukaryota</taxon>
        <taxon>Fungi</taxon>
        <taxon>Fungi incertae sedis</taxon>
        <taxon>Chytridiomycota</taxon>
        <taxon>Chytridiomycota incertae sedis</taxon>
        <taxon>Chytridiomycetes</taxon>
        <taxon>Chytridiomycetes incertae sedis</taxon>
        <taxon>Blyttiomyces</taxon>
    </lineage>
</organism>
<dbReference type="InterPro" id="IPR049449">
    <property type="entry name" value="TesB_ACOT8-like_N"/>
</dbReference>
<accession>A0A4P9W9J4</accession>
<dbReference type="InterPro" id="IPR042171">
    <property type="entry name" value="Acyl-CoA_hotdog"/>
</dbReference>
<dbReference type="Pfam" id="PF20789">
    <property type="entry name" value="4HBT_3C"/>
    <property type="match status" value="1"/>
</dbReference>
<dbReference type="Proteomes" id="UP000269721">
    <property type="component" value="Unassembled WGS sequence"/>
</dbReference>
<evidence type="ECO:0000259" key="2">
    <source>
        <dbReference type="Pfam" id="PF20789"/>
    </source>
</evidence>
<dbReference type="InterPro" id="IPR029069">
    <property type="entry name" value="HotDog_dom_sf"/>
</dbReference>
<proteinExistence type="predicted"/>
<evidence type="ECO:0000259" key="1">
    <source>
        <dbReference type="Pfam" id="PF13622"/>
    </source>
</evidence>
<name>A0A4P9W9J4_9FUNG</name>
<dbReference type="InterPro" id="IPR049450">
    <property type="entry name" value="ACOT8-like_C"/>
</dbReference>
<evidence type="ECO:0000313" key="4">
    <source>
        <dbReference type="Proteomes" id="UP000269721"/>
    </source>
</evidence>
<protein>
    <submittedName>
        <fullName evidence="3">Thioesterase-like superfamily-domain-containing protein</fullName>
    </submittedName>
</protein>